<dbReference type="PANTHER" id="PTHR38050:SF2">
    <property type="entry name" value="FERULOYL ESTERASE C-RELATED"/>
    <property type="match status" value="1"/>
</dbReference>
<dbReference type="GO" id="GO:0045493">
    <property type="term" value="P:xylan catabolic process"/>
    <property type="evidence" value="ECO:0007669"/>
    <property type="project" value="UniProtKB-KW"/>
</dbReference>
<keyword evidence="5" id="KW-0378">Hydrolase</keyword>
<evidence type="ECO:0000256" key="5">
    <source>
        <dbReference type="ARBA" id="ARBA00022801"/>
    </source>
</evidence>
<keyword evidence="3" id="KW-0858">Xylan degradation</keyword>
<keyword evidence="7" id="KW-0624">Polysaccharide degradation</keyword>
<keyword evidence="4" id="KW-0732">Signal</keyword>
<evidence type="ECO:0000313" key="8">
    <source>
        <dbReference type="EMBL" id="SVE64773.1"/>
    </source>
</evidence>
<evidence type="ECO:0000256" key="3">
    <source>
        <dbReference type="ARBA" id="ARBA00022651"/>
    </source>
</evidence>
<organism evidence="8">
    <name type="scientific">marine metagenome</name>
    <dbReference type="NCBI Taxonomy" id="408172"/>
    <lineage>
        <taxon>unclassified sequences</taxon>
        <taxon>metagenomes</taxon>
        <taxon>ecological metagenomes</taxon>
    </lineage>
</organism>
<comment type="subcellular location">
    <subcellularLocation>
        <location evidence="1">Secreted</location>
    </subcellularLocation>
</comment>
<keyword evidence="6" id="KW-0119">Carbohydrate metabolism</keyword>
<dbReference type="Gene3D" id="3.40.50.1820">
    <property type="entry name" value="alpha/beta hydrolase"/>
    <property type="match status" value="1"/>
</dbReference>
<dbReference type="SUPFAM" id="SSF53474">
    <property type="entry name" value="alpha/beta-Hydrolases"/>
    <property type="match status" value="1"/>
</dbReference>
<dbReference type="EMBL" id="UINC01231998">
    <property type="protein sequence ID" value="SVE64773.1"/>
    <property type="molecule type" value="Genomic_DNA"/>
</dbReference>
<sequence length="228" mass="24982">SGVTHWNIGQTGTSINDIDFVSALLDSLSSDYNIAQDRIYSTGMSNGGYMTYRLACELSDKIAAIAPVAGSYISYMLNSCNPIHPTPVLNIHGVADTMSIYYGEPGVESIPSIISYWVNHNQCDTQSIFTQVANINLTDSSTAEHYVWKNGIDGVEVEHFKIIDGGHTWPGSNFPNSNGITNYDINASVEIWNFFSRYDINGLINSSTGIVENTIDGRRILKVIDLLG</sequence>
<keyword evidence="2" id="KW-0964">Secreted</keyword>
<evidence type="ECO:0008006" key="9">
    <source>
        <dbReference type="Google" id="ProtNLM"/>
    </source>
</evidence>
<name>A0A383F7Y6_9ZZZZ</name>
<accession>A0A383F7Y6</accession>
<dbReference type="GO" id="GO:0005576">
    <property type="term" value="C:extracellular region"/>
    <property type="evidence" value="ECO:0007669"/>
    <property type="project" value="UniProtKB-SubCell"/>
</dbReference>
<dbReference type="PANTHER" id="PTHR38050">
    <property type="match status" value="1"/>
</dbReference>
<dbReference type="GO" id="GO:0030600">
    <property type="term" value="F:feruloyl esterase activity"/>
    <property type="evidence" value="ECO:0007669"/>
    <property type="project" value="InterPro"/>
</dbReference>
<evidence type="ECO:0000256" key="7">
    <source>
        <dbReference type="ARBA" id="ARBA00023326"/>
    </source>
</evidence>
<evidence type="ECO:0000256" key="2">
    <source>
        <dbReference type="ARBA" id="ARBA00022525"/>
    </source>
</evidence>
<protein>
    <recommendedName>
        <fullName evidence="9">Phospholipase/carboxylesterase/thioesterase domain-containing protein</fullName>
    </recommendedName>
</protein>
<evidence type="ECO:0000256" key="1">
    <source>
        <dbReference type="ARBA" id="ARBA00004613"/>
    </source>
</evidence>
<evidence type="ECO:0000256" key="4">
    <source>
        <dbReference type="ARBA" id="ARBA00022729"/>
    </source>
</evidence>
<dbReference type="InterPro" id="IPR029058">
    <property type="entry name" value="AB_hydrolase_fold"/>
</dbReference>
<feature type="non-terminal residue" evidence="8">
    <location>
        <position position="1"/>
    </location>
</feature>
<evidence type="ECO:0000256" key="6">
    <source>
        <dbReference type="ARBA" id="ARBA00023277"/>
    </source>
</evidence>
<proteinExistence type="predicted"/>
<feature type="non-terminal residue" evidence="8">
    <location>
        <position position="228"/>
    </location>
</feature>
<dbReference type="InterPro" id="IPR043595">
    <property type="entry name" value="FaeB/C/D"/>
</dbReference>
<reference evidence="8" key="1">
    <citation type="submission" date="2018-05" db="EMBL/GenBank/DDBJ databases">
        <authorList>
            <person name="Lanie J.A."/>
            <person name="Ng W.-L."/>
            <person name="Kazmierczak K.M."/>
            <person name="Andrzejewski T.M."/>
            <person name="Davidsen T.M."/>
            <person name="Wayne K.J."/>
            <person name="Tettelin H."/>
            <person name="Glass J.I."/>
            <person name="Rusch D."/>
            <person name="Podicherti R."/>
            <person name="Tsui H.-C.T."/>
            <person name="Winkler M.E."/>
        </authorList>
    </citation>
    <scope>NUCLEOTIDE SEQUENCE</scope>
</reference>
<gene>
    <name evidence="8" type="ORF">METZ01_LOCUS517627</name>
</gene>
<dbReference type="AlphaFoldDB" id="A0A383F7Y6"/>